<evidence type="ECO:0000313" key="3">
    <source>
        <dbReference type="Proteomes" id="UP001432401"/>
    </source>
</evidence>
<proteinExistence type="predicted"/>
<feature type="transmembrane region" description="Helical" evidence="1">
    <location>
        <begin position="175"/>
        <end position="193"/>
    </location>
</feature>
<dbReference type="EMBL" id="JBEQNB010000002">
    <property type="protein sequence ID" value="MES0833016.1"/>
    <property type="molecule type" value="Genomic_DNA"/>
</dbReference>
<name>A0ABV1ZQP3_9ACTN</name>
<feature type="transmembrane region" description="Helical" evidence="1">
    <location>
        <begin position="26"/>
        <end position="46"/>
    </location>
</feature>
<protein>
    <submittedName>
        <fullName evidence="2">ABC transporter permease</fullName>
    </submittedName>
</protein>
<evidence type="ECO:0000256" key="1">
    <source>
        <dbReference type="SAM" id="Phobius"/>
    </source>
</evidence>
<organism evidence="2 3">
    <name type="scientific">Nocardiopsis tropica</name>
    <dbReference type="NCBI Taxonomy" id="109330"/>
    <lineage>
        <taxon>Bacteria</taxon>
        <taxon>Bacillati</taxon>
        <taxon>Actinomycetota</taxon>
        <taxon>Actinomycetes</taxon>
        <taxon>Streptosporangiales</taxon>
        <taxon>Nocardiopsidaceae</taxon>
        <taxon>Nocardiopsis</taxon>
    </lineage>
</organism>
<keyword evidence="3" id="KW-1185">Reference proteome</keyword>
<reference evidence="2 3" key="1">
    <citation type="submission" date="2024-06" db="EMBL/GenBank/DDBJ databases">
        <authorList>
            <person name="Bataeva Y.V."/>
            <person name="Grigorian L.N."/>
            <person name="Solomentsev V.I."/>
        </authorList>
    </citation>
    <scope>NUCLEOTIDE SEQUENCE [LARGE SCALE GENOMIC DNA]</scope>
    <source>
        <strain evidence="3">SCPM-O-B-12605 (RCAM04882)</strain>
    </source>
</reference>
<feature type="transmembrane region" description="Helical" evidence="1">
    <location>
        <begin position="75"/>
        <end position="95"/>
    </location>
</feature>
<accession>A0ABV1ZQP3</accession>
<evidence type="ECO:0000313" key="2">
    <source>
        <dbReference type="EMBL" id="MES0833016.1"/>
    </source>
</evidence>
<dbReference type="RefSeq" id="WP_344180558.1">
    <property type="nucleotide sequence ID" value="NZ_JBEQNA010000001.1"/>
</dbReference>
<gene>
    <name evidence="2" type="ORF">ABUK86_04475</name>
</gene>
<dbReference type="Proteomes" id="UP001432401">
    <property type="component" value="Unassembled WGS sequence"/>
</dbReference>
<feature type="transmembrane region" description="Helical" evidence="1">
    <location>
        <begin position="225"/>
        <end position="247"/>
    </location>
</feature>
<feature type="transmembrane region" description="Helical" evidence="1">
    <location>
        <begin position="144"/>
        <end position="168"/>
    </location>
</feature>
<keyword evidence="1" id="KW-1133">Transmembrane helix</keyword>
<feature type="transmembrane region" description="Helical" evidence="1">
    <location>
        <begin position="116"/>
        <end position="138"/>
    </location>
</feature>
<keyword evidence="1" id="KW-0472">Membrane</keyword>
<keyword evidence="1" id="KW-0812">Transmembrane</keyword>
<sequence>MNVRRAWDRYWTATVFAVTEHLRNRLALVLVLGFVPLWITLVHLVIADGDVTFLLRASGEHLTVNGNHISQISGAVNAVTLIVGFMMFIVTFRSVGFDQRLVLAGYPRSHLLAGKLTALVLATAAVCAYATAVTAVYWTPERPVALWMALCGAALAFGGIGIALGAALRGELEGMFVVIMLSIIDMGLQNPVANPAADSDIVRYLPAYGTMQSGTAAGFVEDVPWAHMALGPLWFVCAVVVAGTVLWMRTRDRRSPLAGMRRGVPRRG</sequence>
<comment type="caution">
    <text evidence="2">The sequence shown here is derived from an EMBL/GenBank/DDBJ whole genome shotgun (WGS) entry which is preliminary data.</text>
</comment>